<dbReference type="Gene3D" id="3.40.640.10">
    <property type="entry name" value="Type I PLP-dependent aspartate aminotransferase-like (Major domain)"/>
    <property type="match status" value="1"/>
</dbReference>
<dbReference type="Proteomes" id="UP001226867">
    <property type="component" value="Unassembled WGS sequence"/>
</dbReference>
<dbReference type="GO" id="GO:0004400">
    <property type="term" value="F:histidinol-phosphate transaminase activity"/>
    <property type="evidence" value="ECO:0007669"/>
    <property type="project" value="UniProtKB-EC"/>
</dbReference>
<dbReference type="EC" id="2.6.1.9" evidence="3"/>
<dbReference type="PANTHER" id="PTHR43643">
    <property type="entry name" value="HISTIDINOL-PHOSPHATE AMINOTRANSFERASE 2"/>
    <property type="match status" value="1"/>
</dbReference>
<dbReference type="InterPro" id="IPR015421">
    <property type="entry name" value="PyrdxlP-dep_Trfase_major"/>
</dbReference>
<gene>
    <name evidence="12" type="ORF">J2W36_004802</name>
</gene>
<dbReference type="Pfam" id="PF00155">
    <property type="entry name" value="Aminotran_1_2"/>
    <property type="match status" value="2"/>
</dbReference>
<dbReference type="InterPro" id="IPR050106">
    <property type="entry name" value="HistidinolP_aminotransfase"/>
</dbReference>
<dbReference type="EMBL" id="JAUSRO010000019">
    <property type="protein sequence ID" value="MDP9902525.1"/>
    <property type="molecule type" value="Genomic_DNA"/>
</dbReference>
<dbReference type="SUPFAM" id="SSF53383">
    <property type="entry name" value="PLP-dependent transferases"/>
    <property type="match status" value="1"/>
</dbReference>
<evidence type="ECO:0000313" key="13">
    <source>
        <dbReference type="Proteomes" id="UP001226867"/>
    </source>
</evidence>
<evidence type="ECO:0000256" key="9">
    <source>
        <dbReference type="ARBA" id="ARBA00047481"/>
    </source>
</evidence>
<evidence type="ECO:0000256" key="1">
    <source>
        <dbReference type="ARBA" id="ARBA00005011"/>
    </source>
</evidence>
<comment type="pathway">
    <text evidence="1">Amino-acid biosynthesis; L-histidine biosynthesis; L-histidine from 5-phospho-alpha-D-ribose 1-diphosphate: step 7/9.</text>
</comment>
<evidence type="ECO:0000256" key="5">
    <source>
        <dbReference type="ARBA" id="ARBA00022605"/>
    </source>
</evidence>
<keyword evidence="13" id="KW-1185">Reference proteome</keyword>
<evidence type="ECO:0000256" key="6">
    <source>
        <dbReference type="ARBA" id="ARBA00022679"/>
    </source>
</evidence>
<accession>A0ABT9SE94</accession>
<evidence type="ECO:0000313" key="12">
    <source>
        <dbReference type="EMBL" id="MDP9902525.1"/>
    </source>
</evidence>
<dbReference type="PANTHER" id="PTHR43643:SF6">
    <property type="entry name" value="HISTIDINOL-PHOSPHATE AMINOTRANSFERASE"/>
    <property type="match status" value="1"/>
</dbReference>
<dbReference type="InterPro" id="IPR004839">
    <property type="entry name" value="Aminotransferase_I/II_large"/>
</dbReference>
<dbReference type="InterPro" id="IPR015424">
    <property type="entry name" value="PyrdxlP-dep_Trfase"/>
</dbReference>
<feature type="region of interest" description="Disordered" evidence="10">
    <location>
        <begin position="1"/>
        <end position="20"/>
    </location>
</feature>
<evidence type="ECO:0000256" key="8">
    <source>
        <dbReference type="ARBA" id="ARBA00023102"/>
    </source>
</evidence>
<keyword evidence="6 12" id="KW-0808">Transferase</keyword>
<evidence type="ECO:0000256" key="7">
    <source>
        <dbReference type="ARBA" id="ARBA00022898"/>
    </source>
</evidence>
<feature type="domain" description="Aminotransferase class I/classII large" evidence="11">
    <location>
        <begin position="185"/>
        <end position="320"/>
    </location>
</feature>
<evidence type="ECO:0000256" key="10">
    <source>
        <dbReference type="SAM" id="MobiDB-lite"/>
    </source>
</evidence>
<proteinExistence type="inferred from homology"/>
<dbReference type="Gene3D" id="3.90.1150.10">
    <property type="entry name" value="Aspartate Aminotransferase, domain 1"/>
    <property type="match status" value="1"/>
</dbReference>
<reference evidence="12 13" key="1">
    <citation type="submission" date="2023-07" db="EMBL/GenBank/DDBJ databases">
        <title>Sorghum-associated microbial communities from plants grown in Nebraska, USA.</title>
        <authorList>
            <person name="Schachtman D."/>
        </authorList>
    </citation>
    <scope>NUCLEOTIDE SEQUENCE [LARGE SCALE GENOMIC DNA]</scope>
    <source>
        <strain evidence="12 13">DS1607</strain>
    </source>
</reference>
<evidence type="ECO:0000256" key="4">
    <source>
        <dbReference type="ARBA" id="ARBA00022576"/>
    </source>
</evidence>
<comment type="caution">
    <text evidence="12">The sequence shown here is derived from an EMBL/GenBank/DDBJ whole genome shotgun (WGS) entry which is preliminary data.</text>
</comment>
<keyword evidence="8" id="KW-0368">Histidine biosynthesis</keyword>
<protein>
    <recommendedName>
        <fullName evidence="3">histidinol-phosphate transaminase</fullName>
        <ecNumber evidence="3">2.6.1.9</ecNumber>
    </recommendedName>
</protein>
<evidence type="ECO:0000256" key="3">
    <source>
        <dbReference type="ARBA" id="ARBA00012748"/>
    </source>
</evidence>
<evidence type="ECO:0000256" key="2">
    <source>
        <dbReference type="ARBA" id="ARBA00007970"/>
    </source>
</evidence>
<comment type="similarity">
    <text evidence="2">Belongs to the class-II pyridoxal-phosphate-dependent aminotransferase family. Histidinol-phosphate aminotransferase subfamily.</text>
</comment>
<dbReference type="InterPro" id="IPR015422">
    <property type="entry name" value="PyrdxlP-dep_Trfase_small"/>
</dbReference>
<name>A0ABT9SE94_9BURK</name>
<keyword evidence="5" id="KW-0028">Amino-acid biosynthesis</keyword>
<feature type="domain" description="Aminotransferase class I/classII large" evidence="11">
    <location>
        <begin position="21"/>
        <end position="113"/>
    </location>
</feature>
<keyword evidence="7" id="KW-0663">Pyridoxal phosphate</keyword>
<evidence type="ECO:0000259" key="11">
    <source>
        <dbReference type="Pfam" id="PF00155"/>
    </source>
</evidence>
<sequence length="335" mass="35962">MMNTLQHGGPDAQGAAPHDFSTNGNGCGPCPEVAKALRQVSAAHYPDPRYTALRQQLAAFHAVSPARIVMAASASEFISRITAAVARVRPGTAVALPRLSYGDYARAAQAWGLAARCDEPVTADVGLAWHCEPSSPLGQSEAGLGTRLRTADPSAVQVIDRAYEPLRLDGMADVPDAALDTVWQLWTPNKALGLTGIRAAYAIAPTDAGDAVERVHAMAPSWPVGAHGVALLASWVQPSVQRWLDDSRTVLRHWKALQRKRCDDMGWHSLPSNCNFFVAAPPVKDVAQLGGRLRAHGVKLRDTASFGLPGHVRMAVLHPDSQHAWEEAWRAVRGI</sequence>
<comment type="catalytic activity">
    <reaction evidence="9">
        <text>L-histidinol phosphate + 2-oxoglutarate = 3-(imidazol-4-yl)-2-oxopropyl phosphate + L-glutamate</text>
        <dbReference type="Rhea" id="RHEA:23744"/>
        <dbReference type="ChEBI" id="CHEBI:16810"/>
        <dbReference type="ChEBI" id="CHEBI:29985"/>
        <dbReference type="ChEBI" id="CHEBI:57766"/>
        <dbReference type="ChEBI" id="CHEBI:57980"/>
        <dbReference type="EC" id="2.6.1.9"/>
    </reaction>
</comment>
<keyword evidence="4 12" id="KW-0032">Aminotransferase</keyword>
<organism evidence="12 13">
    <name type="scientific">Variovorax ginsengisoli</name>
    <dbReference type="NCBI Taxonomy" id="363844"/>
    <lineage>
        <taxon>Bacteria</taxon>
        <taxon>Pseudomonadati</taxon>
        <taxon>Pseudomonadota</taxon>
        <taxon>Betaproteobacteria</taxon>
        <taxon>Burkholderiales</taxon>
        <taxon>Comamonadaceae</taxon>
        <taxon>Variovorax</taxon>
    </lineage>
</organism>